<evidence type="ECO:0000256" key="1">
    <source>
        <dbReference type="SAM" id="MobiDB-lite"/>
    </source>
</evidence>
<name>A0A8D1L1Y2_PIG</name>
<keyword evidence="2" id="KW-0472">Membrane</keyword>
<evidence type="ECO:0000256" key="2">
    <source>
        <dbReference type="SAM" id="Phobius"/>
    </source>
</evidence>
<accession>A0A8D1L1Y2</accession>
<protein>
    <submittedName>
        <fullName evidence="3">Uncharacterized protein</fullName>
    </submittedName>
</protein>
<reference evidence="3" key="1">
    <citation type="submission" date="2025-05" db="UniProtKB">
        <authorList>
            <consortium name="Ensembl"/>
        </authorList>
    </citation>
    <scope>IDENTIFICATION</scope>
</reference>
<dbReference type="Ensembl" id="ENSSSCT00045040785.1">
    <property type="protein sequence ID" value="ENSSSCP00045028353.1"/>
    <property type="gene ID" value="ENSSSCG00045023875.1"/>
</dbReference>
<dbReference type="AlphaFoldDB" id="A0A8D1L1Y2"/>
<dbReference type="Proteomes" id="UP000694727">
    <property type="component" value="Unplaced"/>
</dbReference>
<keyword evidence="2" id="KW-1133">Transmembrane helix</keyword>
<feature type="transmembrane region" description="Helical" evidence="2">
    <location>
        <begin position="106"/>
        <end position="123"/>
    </location>
</feature>
<dbReference type="Ensembl" id="ENSSSCT00055034251.1">
    <property type="protein sequence ID" value="ENSSSCP00055027207.1"/>
    <property type="gene ID" value="ENSSSCG00055017436.1"/>
</dbReference>
<organism evidence="3 4">
    <name type="scientific">Sus scrofa</name>
    <name type="common">Pig</name>
    <dbReference type="NCBI Taxonomy" id="9823"/>
    <lineage>
        <taxon>Eukaryota</taxon>
        <taxon>Metazoa</taxon>
        <taxon>Chordata</taxon>
        <taxon>Craniata</taxon>
        <taxon>Vertebrata</taxon>
        <taxon>Euteleostomi</taxon>
        <taxon>Mammalia</taxon>
        <taxon>Eutheria</taxon>
        <taxon>Laurasiatheria</taxon>
        <taxon>Artiodactyla</taxon>
        <taxon>Suina</taxon>
        <taxon>Suidae</taxon>
        <taxon>Sus</taxon>
    </lineage>
</organism>
<keyword evidence="2" id="KW-0812">Transmembrane</keyword>
<dbReference type="Proteomes" id="UP000694728">
    <property type="component" value="Unplaced"/>
</dbReference>
<evidence type="ECO:0000313" key="3">
    <source>
        <dbReference type="Ensembl" id="ENSSSCP00045028353.1"/>
    </source>
</evidence>
<proteinExistence type="predicted"/>
<feature type="region of interest" description="Disordered" evidence="1">
    <location>
        <begin position="1"/>
        <end position="21"/>
    </location>
</feature>
<evidence type="ECO:0000313" key="4">
    <source>
        <dbReference type="Proteomes" id="UP000694728"/>
    </source>
</evidence>
<dbReference type="Proteomes" id="UP000694724">
    <property type="component" value="Unplaced"/>
</dbReference>
<dbReference type="Ensembl" id="ENSSSCT00025100470.1">
    <property type="protein sequence ID" value="ENSSSCP00025044357.1"/>
    <property type="gene ID" value="ENSSSCG00025073036.1"/>
</dbReference>
<feature type="region of interest" description="Disordered" evidence="1">
    <location>
        <begin position="46"/>
        <end position="72"/>
    </location>
</feature>
<sequence length="124" mass="13707">MGGPRPGSTRGRVHGAPQWYAGNRNAARSQARLVSRLFVWVPGMAESLPSPLPPQRKRESSRGARAGVWGGEGISSGGVAGSLSCAGDGNEPPPHWFQFHFFSQKLVITIAFLHWFFYFRFLFF</sequence>